<dbReference type="Pfam" id="PF14432">
    <property type="entry name" value="DYW_deaminase"/>
    <property type="match status" value="1"/>
</dbReference>
<feature type="repeat" description="PPR" evidence="3">
    <location>
        <begin position="102"/>
        <end position="136"/>
    </location>
</feature>
<name>A0A5K1AIX9_9MAGN</name>
<feature type="repeat" description="PPR" evidence="3">
    <location>
        <begin position="302"/>
        <end position="336"/>
    </location>
</feature>
<dbReference type="NCBIfam" id="TIGR00756">
    <property type="entry name" value="PPR"/>
    <property type="match status" value="5"/>
</dbReference>
<proteinExistence type="inferred from homology"/>
<dbReference type="Pfam" id="PF13041">
    <property type="entry name" value="PPR_2"/>
    <property type="match status" value="3"/>
</dbReference>
<dbReference type="Gramene" id="NC2G0264720.1">
    <property type="protein sequence ID" value="NC2G0264720.1:cds"/>
    <property type="gene ID" value="NC2G0264720"/>
</dbReference>
<evidence type="ECO:0000256" key="2">
    <source>
        <dbReference type="ARBA" id="ARBA00022737"/>
    </source>
</evidence>
<dbReference type="FunFam" id="1.25.40.10:FF:002148">
    <property type="entry name" value="Pentatricopeptide repeat-containing protein At2g29760, chloroplastic"/>
    <property type="match status" value="1"/>
</dbReference>
<dbReference type="FunFam" id="1.25.40.10:FF:000427">
    <property type="entry name" value="Pentatricopeptide repeat-containing protein chloroplastic"/>
    <property type="match status" value="1"/>
</dbReference>
<dbReference type="PANTHER" id="PTHR47926:SF537">
    <property type="entry name" value="PENTACOTRIPEPTIDE-REPEAT REGION OF PRORP DOMAIN-CONTAINING PROTEIN"/>
    <property type="match status" value="1"/>
</dbReference>
<accession>A0A5K1AIX9</accession>
<dbReference type="InterPro" id="IPR046848">
    <property type="entry name" value="E_motif"/>
</dbReference>
<dbReference type="OrthoDB" id="185373at2759"/>
<reference evidence="5" key="1">
    <citation type="submission" date="2019-09" db="EMBL/GenBank/DDBJ databases">
        <authorList>
            <person name="Zhang L."/>
        </authorList>
    </citation>
    <scope>NUCLEOTIDE SEQUENCE</scope>
</reference>
<gene>
    <name evidence="5" type="ORF">NYM_LOCUS13729</name>
</gene>
<evidence type="ECO:0000259" key="4">
    <source>
        <dbReference type="Pfam" id="PF14432"/>
    </source>
</evidence>
<comment type="similarity">
    <text evidence="1">Belongs to the PPR family. PCMP-H subfamily.</text>
</comment>
<dbReference type="GO" id="GO:0008270">
    <property type="term" value="F:zinc ion binding"/>
    <property type="evidence" value="ECO:0007669"/>
    <property type="project" value="InterPro"/>
</dbReference>
<feature type="domain" description="DYW" evidence="4">
    <location>
        <begin position="517"/>
        <end position="609"/>
    </location>
</feature>
<evidence type="ECO:0000256" key="1">
    <source>
        <dbReference type="ARBA" id="ARBA00006643"/>
    </source>
</evidence>
<feature type="repeat" description="PPR" evidence="3">
    <location>
        <begin position="201"/>
        <end position="235"/>
    </location>
</feature>
<dbReference type="PANTHER" id="PTHR47926">
    <property type="entry name" value="PENTATRICOPEPTIDE REPEAT-CONTAINING PROTEIN"/>
    <property type="match status" value="1"/>
</dbReference>
<dbReference type="PROSITE" id="PS51375">
    <property type="entry name" value="PPR"/>
    <property type="match status" value="3"/>
</dbReference>
<keyword evidence="2" id="KW-0677">Repeat</keyword>
<dbReference type="OMA" id="REYFYSM"/>
<dbReference type="AlphaFoldDB" id="A0A5K1AIX9"/>
<sequence length="609" mass="68254">MVDTITATSFAVHLVYPPLHLSKESPTLVSPSSSRWPHVRPLPISLVQECKNLNHIKQVHTRIIKENHAHTDVLLVKLVEHLVNLSYVHYAREVFDRIPEPTPFLFNTIIRGYASSDAGQEGMRLFLQMQERGVLPDNFTYPFLLKSCGGIFEGREVHAHIFKYENLASDVFAQTSLVSFYANNGDLEAARIVFDKMPNRNTVSWTAMITGYVQQQRFNEGLALFHEMLVSGIEPNEFTLVNVLSACAHLGGLELGRWVHEYIGRNEICINQAIGTALIDMYMKCGCIQEAADVFKDMSDRSVFTWNSMIGGLAMHGHGDEALDLFWKMQECDVIPDNVTFVGVLSACNHAGLVEKGKELFHSMNHKYGVVPNIKHYGCLVDLLGRAGHVDEAYEIAKGIPLAPSGILWGSLLNACYIHKRVSLAEGVMEKLMELDPYNGGNYVLMSNIYAAAGMWEDAAKVRKFMKDRGIQKTPGCSSIEVDNMVHDFMVGDGTHPRSKDIYLMLDEVAARLKAEGYVPKTSLVVHDIDDEGKMNALCHHSEKLAIAFGLISTGPNTPIRVVKNLRACDDCHLATKLISKIYNREIIVRDRNRFHHFKDGVCSCGDYW</sequence>
<dbReference type="SUPFAM" id="SSF48452">
    <property type="entry name" value="TPR-like"/>
    <property type="match status" value="1"/>
</dbReference>
<dbReference type="GO" id="GO:0003723">
    <property type="term" value="F:RNA binding"/>
    <property type="evidence" value="ECO:0007669"/>
    <property type="project" value="InterPro"/>
</dbReference>
<dbReference type="Gene3D" id="1.25.40.10">
    <property type="entry name" value="Tetratricopeptide repeat domain"/>
    <property type="match status" value="4"/>
</dbReference>
<dbReference type="Pfam" id="PF01535">
    <property type="entry name" value="PPR"/>
    <property type="match status" value="1"/>
</dbReference>
<dbReference type="EMBL" id="LR721780">
    <property type="protein sequence ID" value="VVW01889.1"/>
    <property type="molecule type" value="Genomic_DNA"/>
</dbReference>
<dbReference type="InterPro" id="IPR011990">
    <property type="entry name" value="TPR-like_helical_dom_sf"/>
</dbReference>
<dbReference type="Pfam" id="PF20431">
    <property type="entry name" value="E_motif"/>
    <property type="match status" value="1"/>
</dbReference>
<organism evidence="5">
    <name type="scientific">Nymphaea colorata</name>
    <name type="common">pocket water lily</name>
    <dbReference type="NCBI Taxonomy" id="210225"/>
    <lineage>
        <taxon>Eukaryota</taxon>
        <taxon>Viridiplantae</taxon>
        <taxon>Streptophyta</taxon>
        <taxon>Embryophyta</taxon>
        <taxon>Tracheophyta</taxon>
        <taxon>Spermatophyta</taxon>
        <taxon>Magnoliopsida</taxon>
        <taxon>Nymphaeales</taxon>
        <taxon>Nymphaeaceae</taxon>
        <taxon>Nymphaea</taxon>
    </lineage>
</organism>
<evidence type="ECO:0000256" key="3">
    <source>
        <dbReference type="PROSITE-ProRule" id="PRU00708"/>
    </source>
</evidence>
<dbReference type="InterPro" id="IPR046960">
    <property type="entry name" value="PPR_At4g14850-like_plant"/>
</dbReference>
<dbReference type="InterPro" id="IPR032867">
    <property type="entry name" value="DYW_dom"/>
</dbReference>
<evidence type="ECO:0000313" key="5">
    <source>
        <dbReference type="EMBL" id="VVW01889.1"/>
    </source>
</evidence>
<dbReference type="GO" id="GO:0009451">
    <property type="term" value="P:RNA modification"/>
    <property type="evidence" value="ECO:0007669"/>
    <property type="project" value="InterPro"/>
</dbReference>
<protein>
    <recommendedName>
        <fullName evidence="4">DYW domain-containing protein</fullName>
    </recommendedName>
</protein>
<dbReference type="InterPro" id="IPR002885">
    <property type="entry name" value="PPR_rpt"/>
</dbReference>